<comment type="caution">
    <text evidence="1">The sequence shown here is derived from an EMBL/GenBank/DDBJ whole genome shotgun (WGS) entry which is preliminary data.</text>
</comment>
<organism evidence="1 2">
    <name type="scientific">Trichonephila inaurata madagascariensis</name>
    <dbReference type="NCBI Taxonomy" id="2747483"/>
    <lineage>
        <taxon>Eukaryota</taxon>
        <taxon>Metazoa</taxon>
        <taxon>Ecdysozoa</taxon>
        <taxon>Arthropoda</taxon>
        <taxon>Chelicerata</taxon>
        <taxon>Arachnida</taxon>
        <taxon>Araneae</taxon>
        <taxon>Araneomorphae</taxon>
        <taxon>Entelegynae</taxon>
        <taxon>Araneoidea</taxon>
        <taxon>Nephilidae</taxon>
        <taxon>Trichonephila</taxon>
        <taxon>Trichonephila inaurata</taxon>
    </lineage>
</organism>
<evidence type="ECO:0000313" key="2">
    <source>
        <dbReference type="Proteomes" id="UP000886998"/>
    </source>
</evidence>
<dbReference type="Proteomes" id="UP000886998">
    <property type="component" value="Unassembled WGS sequence"/>
</dbReference>
<keyword evidence="2" id="KW-1185">Reference proteome</keyword>
<evidence type="ECO:0000313" key="1">
    <source>
        <dbReference type="EMBL" id="GFY49928.1"/>
    </source>
</evidence>
<dbReference type="AlphaFoldDB" id="A0A8X6XA43"/>
<name>A0A8X6XA43_9ARAC</name>
<proteinExistence type="predicted"/>
<dbReference type="EMBL" id="BMAV01007220">
    <property type="protein sequence ID" value="GFY49928.1"/>
    <property type="molecule type" value="Genomic_DNA"/>
</dbReference>
<reference evidence="1" key="1">
    <citation type="submission" date="2020-08" db="EMBL/GenBank/DDBJ databases">
        <title>Multicomponent nature underlies the extraordinary mechanical properties of spider dragline silk.</title>
        <authorList>
            <person name="Kono N."/>
            <person name="Nakamura H."/>
            <person name="Mori M."/>
            <person name="Yoshida Y."/>
            <person name="Ohtoshi R."/>
            <person name="Malay A.D."/>
            <person name="Moran D.A.P."/>
            <person name="Tomita M."/>
            <person name="Numata K."/>
            <person name="Arakawa K."/>
        </authorList>
    </citation>
    <scope>NUCLEOTIDE SEQUENCE</scope>
</reference>
<gene>
    <name evidence="1" type="ORF">TNIN_456711</name>
</gene>
<sequence length="76" mass="8894">MVAQFLTDENVSANEIFHRKQNVHGMDCLSLRSVFRWRINFSRRGSTDDSSWPGQVNVVITKEAIVDVYRLLRINR</sequence>
<protein>
    <submittedName>
        <fullName evidence="1">Uncharacterized protein</fullName>
    </submittedName>
</protein>
<accession>A0A8X6XA43</accession>
<dbReference type="OrthoDB" id="6716714at2759"/>